<accession>S4UJQ3</accession>
<proteinExistence type="predicted"/>
<sequence>MAFFSKFPPHSPLFLRASYAKQLLTFPTSRRYHTSTPTPSLSRAELSAKVVTREQHEVIVGSLLADMSAIKPAGPKRNTRLTTGQSKANLDYLLSLSSLLATLIRQQTPTPDNKLDRNTGIQYYGYKLCTMSLPCLNIYREMFYPQGIKIVPTDIADHLTPLGLAHWFMQDGFKHKKSMKFATNSFNDADLELLLRALSSKFGLNCTLHKTSDIGQNIYVRYDSISRFVELVKPFMHSSMLYKLPSE</sequence>
<dbReference type="Gene3D" id="3.10.28.10">
    <property type="entry name" value="Homing endonucleases"/>
    <property type="match status" value="2"/>
</dbReference>
<geneLocation type="mitochondrion" evidence="2"/>
<dbReference type="GO" id="GO:0004519">
    <property type="term" value="F:endonuclease activity"/>
    <property type="evidence" value="ECO:0007669"/>
    <property type="project" value="UniProtKB-KW"/>
</dbReference>
<organism evidence="2">
    <name type="scientific">Glomus sp. DAOM 240422</name>
    <dbReference type="NCBI Taxonomy" id="1281822"/>
    <lineage>
        <taxon>Eukaryota</taxon>
        <taxon>Fungi</taxon>
        <taxon>Fungi incertae sedis</taxon>
        <taxon>Mucoromycota</taxon>
        <taxon>Glomeromycotina</taxon>
        <taxon>Glomeromycetes</taxon>
        <taxon>Glomerales</taxon>
        <taxon>Glomeraceae</taxon>
        <taxon>Glomus</taxon>
    </lineage>
</organism>
<dbReference type="EMBL" id="KC164355">
    <property type="protein sequence ID" value="AGJ98062.1"/>
    <property type="molecule type" value="Genomic_DNA"/>
</dbReference>
<feature type="domain" description="Homing endonuclease LAGLIDADG" evidence="1">
    <location>
        <begin position="57"/>
        <end position="228"/>
    </location>
</feature>
<keyword evidence="2" id="KW-0496">Mitochondrion</keyword>
<dbReference type="AlphaFoldDB" id="S4UJQ3"/>
<dbReference type="SUPFAM" id="SSF55608">
    <property type="entry name" value="Homing endonucleases"/>
    <property type="match status" value="1"/>
</dbReference>
<keyword evidence="2" id="KW-0540">Nuclease</keyword>
<keyword evidence="2" id="KW-0255">Endonuclease</keyword>
<protein>
    <submittedName>
        <fullName evidence="2">LAGLIDADG endonuclease</fullName>
    </submittedName>
</protein>
<evidence type="ECO:0000313" key="2">
    <source>
        <dbReference type="EMBL" id="AGJ98062.1"/>
    </source>
</evidence>
<dbReference type="InterPro" id="IPR004860">
    <property type="entry name" value="LAGLIDADG_dom"/>
</dbReference>
<gene>
    <name evidence="2" type="primary">orf247</name>
</gene>
<dbReference type="Pfam" id="PF03161">
    <property type="entry name" value="LAGLIDADG_2"/>
    <property type="match status" value="1"/>
</dbReference>
<keyword evidence="2" id="KW-0378">Hydrolase</keyword>
<evidence type="ECO:0000259" key="1">
    <source>
        <dbReference type="Pfam" id="PF03161"/>
    </source>
</evidence>
<reference evidence="2" key="1">
    <citation type="journal article" date="2013" name="Genome Biol. Evol.">
        <title>Mitochondrial genome rearrangements in Glomus species triggered by homologous recombination between distinct mtDNA haplotypes.</title>
        <authorList>
            <person name="Beaudet D."/>
            <person name="Terrat Y."/>
            <person name="Halary S."/>
            <person name="de la Providencia I.E."/>
            <person name="Hijri M."/>
        </authorList>
    </citation>
    <scope>NUCLEOTIDE SEQUENCE</scope>
</reference>
<name>S4UJQ3_9GLOM</name>
<dbReference type="InterPro" id="IPR027434">
    <property type="entry name" value="Homing_endonucl"/>
</dbReference>